<gene>
    <name evidence="1" type="ORF">AE32_01335</name>
</gene>
<reference evidence="1 2" key="1">
    <citation type="submission" date="2014-04" db="EMBL/GenBank/DDBJ databases">
        <title>The Genome Sequence of Acinetobacter baumanii BIDMC 57.</title>
        <authorList>
            <consortium name="The Broad Institute Genomics Platform"/>
            <consortium name="The Broad Institute Genome Sequencing Center for Infectious Disease"/>
            <person name="Murphy C."/>
            <person name="Cosimi L."/>
            <person name="Cerqueira G."/>
            <person name="Feldgarden M."/>
            <person name="Earl A."/>
            <person name="Spencer M.D."/>
            <person name="Fodor A."/>
            <person name="Sautter R.L."/>
            <person name="Hung D."/>
            <person name="Onderdonk A.B."/>
            <person name="Ernst C."/>
            <person name="Delaney M."/>
            <person name="DuBois A."/>
            <person name="Young S.K."/>
            <person name="Zeng Q."/>
            <person name="Gargeya S."/>
            <person name="Abouelleil A."/>
            <person name="Alvarado L."/>
            <person name="Chapman S.B."/>
            <person name="Gainer-Dewar J."/>
            <person name="Goldberg J."/>
            <person name="Griggs A."/>
            <person name="Gujja S."/>
            <person name="Hansen M."/>
            <person name="Howarth C."/>
            <person name="Imamovic A."/>
            <person name="Larimer J."/>
            <person name="Pearson M."/>
            <person name="Poon T.W."/>
            <person name="Priest M."/>
            <person name="Roberts A."/>
            <person name="Saif S."/>
            <person name="Shea T."/>
            <person name="Sykes S."/>
            <person name="Wortman J."/>
            <person name="Nusbaum C."/>
            <person name="Birren B."/>
        </authorList>
    </citation>
    <scope>NUCLEOTIDE SEQUENCE [LARGE SCALE GENOMIC DNA]</scope>
    <source>
        <strain evidence="1 2">BIDMC 57</strain>
    </source>
</reference>
<dbReference type="AlphaFoldDB" id="A0A241YLD0"/>
<organism evidence="1 2">
    <name type="scientific">Acinetobacter nosocomialis</name>
    <dbReference type="NCBI Taxonomy" id="106654"/>
    <lineage>
        <taxon>Bacteria</taxon>
        <taxon>Pseudomonadati</taxon>
        <taxon>Pseudomonadota</taxon>
        <taxon>Gammaproteobacteria</taxon>
        <taxon>Moraxellales</taxon>
        <taxon>Moraxellaceae</taxon>
        <taxon>Acinetobacter</taxon>
        <taxon>Acinetobacter calcoaceticus/baumannii complex</taxon>
    </lineage>
</organism>
<name>A0A241YLD0_ACINO</name>
<sequence>MMNNQTLIFDEKKYPITWRFNSVDCSLSDEDKYKIIFLIKDESKKLWDSLFSFNNLMEIKENYFLLAEKKDLDFDEDDKSRDFFVQKLQPTELLIFFWGRSNCAIIPSSILIKAWSDFFYPSDDDCIVYLVNKGKIIFSYEETFFYGNILTNKK</sequence>
<evidence type="ECO:0000313" key="1">
    <source>
        <dbReference type="EMBL" id="KDM57224.1"/>
    </source>
</evidence>
<protein>
    <recommendedName>
        <fullName evidence="3">DUF2947 family protein</fullName>
    </recommendedName>
</protein>
<dbReference type="Proteomes" id="UP000027208">
    <property type="component" value="Unassembled WGS sequence"/>
</dbReference>
<evidence type="ECO:0008006" key="3">
    <source>
        <dbReference type="Google" id="ProtNLM"/>
    </source>
</evidence>
<proteinExistence type="predicted"/>
<evidence type="ECO:0000313" key="2">
    <source>
        <dbReference type="Proteomes" id="UP000027208"/>
    </source>
</evidence>
<dbReference type="EMBL" id="JMUI01000003">
    <property type="protein sequence ID" value="KDM57224.1"/>
    <property type="molecule type" value="Genomic_DNA"/>
</dbReference>
<dbReference type="RefSeq" id="WP_020992204.1">
    <property type="nucleotide sequence ID" value="NZ_BBTU01000039.1"/>
</dbReference>
<comment type="caution">
    <text evidence="1">The sequence shown here is derived from an EMBL/GenBank/DDBJ whole genome shotgun (WGS) entry which is preliminary data.</text>
</comment>
<accession>A0A241YLD0</accession>